<proteinExistence type="predicted"/>
<dbReference type="InterPro" id="IPR011010">
    <property type="entry name" value="DNA_brk_join_enz"/>
</dbReference>
<dbReference type="GO" id="GO:0006310">
    <property type="term" value="P:DNA recombination"/>
    <property type="evidence" value="ECO:0007669"/>
    <property type="project" value="UniProtKB-KW"/>
</dbReference>
<name>A0A9D1PI69_9FIRM</name>
<reference evidence="2" key="1">
    <citation type="journal article" date="2021" name="PeerJ">
        <title>Extensive microbial diversity within the chicken gut microbiome revealed by metagenomics and culture.</title>
        <authorList>
            <person name="Gilroy R."/>
            <person name="Ravi A."/>
            <person name="Getino M."/>
            <person name="Pursley I."/>
            <person name="Horton D.L."/>
            <person name="Alikhan N.F."/>
            <person name="Baker D."/>
            <person name="Gharbi K."/>
            <person name="Hall N."/>
            <person name="Watson M."/>
            <person name="Adriaenssens E.M."/>
            <person name="Foster-Nyarko E."/>
            <person name="Jarju S."/>
            <person name="Secka A."/>
            <person name="Antonio M."/>
            <person name="Oren A."/>
            <person name="Chaudhuri R.R."/>
            <person name="La Ragione R."/>
            <person name="Hildebrand F."/>
            <person name="Pallen M.J."/>
        </authorList>
    </citation>
    <scope>NUCLEOTIDE SEQUENCE</scope>
    <source>
        <strain evidence="2">CHK193-4272</strain>
    </source>
</reference>
<reference evidence="2" key="2">
    <citation type="submission" date="2021-04" db="EMBL/GenBank/DDBJ databases">
        <authorList>
            <person name="Gilroy R."/>
        </authorList>
    </citation>
    <scope>NUCLEOTIDE SEQUENCE</scope>
    <source>
        <strain evidence="2">CHK193-4272</strain>
    </source>
</reference>
<evidence type="ECO:0000256" key="1">
    <source>
        <dbReference type="ARBA" id="ARBA00023172"/>
    </source>
</evidence>
<dbReference type="Gene3D" id="1.10.443.10">
    <property type="entry name" value="Intergrase catalytic core"/>
    <property type="match status" value="1"/>
</dbReference>
<dbReference type="GO" id="GO:0003677">
    <property type="term" value="F:DNA binding"/>
    <property type="evidence" value="ECO:0007669"/>
    <property type="project" value="InterPro"/>
</dbReference>
<dbReference type="GO" id="GO:0015074">
    <property type="term" value="P:DNA integration"/>
    <property type="evidence" value="ECO:0007669"/>
    <property type="project" value="InterPro"/>
</dbReference>
<protein>
    <recommendedName>
        <fullName evidence="4">Tyr recombinase domain-containing protein</fullName>
    </recommendedName>
</protein>
<comment type="caution">
    <text evidence="2">The sequence shown here is derived from an EMBL/GenBank/DDBJ whole genome shotgun (WGS) entry which is preliminary data.</text>
</comment>
<dbReference type="AlphaFoldDB" id="A0A9D1PI69"/>
<keyword evidence="1" id="KW-0233">DNA recombination</keyword>
<evidence type="ECO:0008006" key="4">
    <source>
        <dbReference type="Google" id="ProtNLM"/>
    </source>
</evidence>
<organism evidence="2 3">
    <name type="scientific">Candidatus Butyricicoccus avistercoris</name>
    <dbReference type="NCBI Taxonomy" id="2838518"/>
    <lineage>
        <taxon>Bacteria</taxon>
        <taxon>Bacillati</taxon>
        <taxon>Bacillota</taxon>
        <taxon>Clostridia</taxon>
        <taxon>Eubacteriales</taxon>
        <taxon>Butyricicoccaceae</taxon>
        <taxon>Butyricicoccus</taxon>
    </lineage>
</organism>
<dbReference type="SUPFAM" id="SSF56349">
    <property type="entry name" value="DNA breaking-rejoining enzymes"/>
    <property type="match status" value="1"/>
</dbReference>
<evidence type="ECO:0000313" key="3">
    <source>
        <dbReference type="Proteomes" id="UP000886808"/>
    </source>
</evidence>
<gene>
    <name evidence="2" type="ORF">H9746_03955</name>
</gene>
<dbReference type="Proteomes" id="UP000886808">
    <property type="component" value="Unassembled WGS sequence"/>
</dbReference>
<accession>A0A9D1PI69</accession>
<evidence type="ECO:0000313" key="2">
    <source>
        <dbReference type="EMBL" id="HIV61989.1"/>
    </source>
</evidence>
<dbReference type="EMBL" id="DXIE01000026">
    <property type="protein sequence ID" value="HIV61989.1"/>
    <property type="molecule type" value="Genomic_DNA"/>
</dbReference>
<dbReference type="InterPro" id="IPR013762">
    <property type="entry name" value="Integrase-like_cat_sf"/>
</dbReference>
<sequence length="54" mass="6093">MLNLGYSVKDIQTWLGHSNYNFTADTYVHTVPTSHEEMASTFAKQLLGSSNEKE</sequence>